<evidence type="ECO:0000256" key="1">
    <source>
        <dbReference type="ARBA" id="ARBA00013267"/>
    </source>
</evidence>
<dbReference type="GO" id="GO:0005524">
    <property type="term" value="F:ATP binding"/>
    <property type="evidence" value="ECO:0007669"/>
    <property type="project" value="UniProtKB-KW"/>
</dbReference>
<keyword evidence="4" id="KW-0547">Nucleotide-binding</keyword>
<evidence type="ECO:0000313" key="9">
    <source>
        <dbReference type="EMBL" id="VEU40468.1"/>
    </source>
</evidence>
<gene>
    <name evidence="9" type="ORF">PSNMU_V1.4_AUG-EV-PASAV3_0072890</name>
</gene>
<sequence>MVSPYAPVGRRLPSETGGEASYRARAAATAIAVLVFAYRFWRKRPGGTGKDAGSGSSLLRLCGRVLEGARPVATAGTTCAAAPREDSSGPSLVEIRENNRAISGVLGYWFGQNPPETSQKALWMIASSSVEHRKKIDAEVAARFEGLLLELARGRGSRRWEQWCLDPEKIYGARGKIAAVVVLDQCSRHVLRHHNGGGAGSGGSHLPPQESLDTLALETARLLERDHLSELRCGMVPLPMRVFALMPYRHAGTMESVEHAMAAVEEMADLEQQNGAMVGRFRKATNRRLAVLQDERRRTGTGGEGTAGGVDGKAGSSFSDDAILEVFPFEADMEPAPRHPVHKTIADFLATQGIHPRAPGRAGGSNASEPRAGDAIVVSLSGGVDSMVIASVLADLKRSRGYDHLAISAVHIDYANRPESGAEADYVRRYCEHHLGGAISFVCRRIGEVTRGVTARDDYERIAREIRYDSYREAVARAREGLGLLPGGGPRTVGVVLGHHRGDLRENVLSNAHKGCGPLDLSGMTAVSRNDGITVFRPLLPLEKSLVFDYAHRFGVPYYKDTTPHWSTRGKLRNKLLPLLEEIYGDGSMNNLSNLAVESDECRALMNKSMIAPFLDSIVRRPMGIVLDTSAWKDQPLFFWKVVLREALHSAGLGMFSDKSVLEFLKRIQATKPKAAWLQCRKDYGVYLQEDGRVYVLYPSSFPWSKKDAYRVDGQVVEFGTDRTVGSWKVRSEVLSDSAIESLSQPPAALLERRAVPSMDSLMDGNIEYFVKASTRFEKDKESGRFVPRSLVFRTFSKADRPRAWKSCDLRIQSTLPVLGNDKDLEGAMEDTGDPAQTPPDRLVRVTIGLVADREGSKEE</sequence>
<dbReference type="Pfam" id="PF01171">
    <property type="entry name" value="ATP_bind_3"/>
    <property type="match status" value="1"/>
</dbReference>
<dbReference type="PANTHER" id="PTHR43033">
    <property type="entry name" value="TRNA(ILE)-LYSIDINE SYNTHASE-RELATED"/>
    <property type="match status" value="1"/>
</dbReference>
<evidence type="ECO:0000256" key="5">
    <source>
        <dbReference type="ARBA" id="ARBA00022840"/>
    </source>
</evidence>
<dbReference type="AlphaFoldDB" id="A0A448ZEJ9"/>
<comment type="catalytic activity">
    <reaction evidence="6">
        <text>cytidine(34) in tRNA(Ile2) + L-lysine + ATP = lysidine(34) in tRNA(Ile2) + AMP + diphosphate + H(+)</text>
        <dbReference type="Rhea" id="RHEA:43744"/>
        <dbReference type="Rhea" id="RHEA-COMP:10625"/>
        <dbReference type="Rhea" id="RHEA-COMP:10670"/>
        <dbReference type="ChEBI" id="CHEBI:15378"/>
        <dbReference type="ChEBI" id="CHEBI:30616"/>
        <dbReference type="ChEBI" id="CHEBI:32551"/>
        <dbReference type="ChEBI" id="CHEBI:33019"/>
        <dbReference type="ChEBI" id="CHEBI:82748"/>
        <dbReference type="ChEBI" id="CHEBI:83665"/>
        <dbReference type="ChEBI" id="CHEBI:456215"/>
        <dbReference type="EC" id="6.3.4.19"/>
    </reaction>
</comment>
<dbReference type="InterPro" id="IPR010323">
    <property type="entry name" value="DUF924"/>
</dbReference>
<feature type="region of interest" description="Disordered" evidence="7">
    <location>
        <begin position="821"/>
        <end position="841"/>
    </location>
</feature>
<dbReference type="SUPFAM" id="SSF48452">
    <property type="entry name" value="TPR-like"/>
    <property type="match status" value="1"/>
</dbReference>
<dbReference type="EC" id="6.3.4.19" evidence="1"/>
<name>A0A448ZEJ9_9STRA</name>
<dbReference type="CDD" id="cd01992">
    <property type="entry name" value="TilS_N"/>
    <property type="match status" value="1"/>
</dbReference>
<dbReference type="OrthoDB" id="434144at2759"/>
<keyword evidence="2" id="KW-0436">Ligase</keyword>
<protein>
    <recommendedName>
        <fullName evidence="1">tRNA(Ile)-lysidine synthetase</fullName>
        <ecNumber evidence="1">6.3.4.19</ecNumber>
    </recommendedName>
</protein>
<dbReference type="Gene3D" id="3.40.50.620">
    <property type="entry name" value="HUPs"/>
    <property type="match status" value="1"/>
</dbReference>
<dbReference type="EMBL" id="CAACVS010000281">
    <property type="protein sequence ID" value="VEU40468.1"/>
    <property type="molecule type" value="Genomic_DNA"/>
</dbReference>
<accession>A0A448ZEJ9</accession>
<evidence type="ECO:0000313" key="10">
    <source>
        <dbReference type="Proteomes" id="UP000291116"/>
    </source>
</evidence>
<feature type="domain" description="tRNA(Ile)-lysidine/2-thiocytidine synthase N-terminal" evidence="8">
    <location>
        <begin position="376"/>
        <end position="564"/>
    </location>
</feature>
<dbReference type="HAMAP" id="MF_01161">
    <property type="entry name" value="tRNA_Ile_lys_synt"/>
    <property type="match status" value="1"/>
</dbReference>
<keyword evidence="3" id="KW-0819">tRNA processing</keyword>
<proteinExistence type="inferred from homology"/>
<organism evidence="9 10">
    <name type="scientific">Pseudo-nitzschia multistriata</name>
    <dbReference type="NCBI Taxonomy" id="183589"/>
    <lineage>
        <taxon>Eukaryota</taxon>
        <taxon>Sar</taxon>
        <taxon>Stramenopiles</taxon>
        <taxon>Ochrophyta</taxon>
        <taxon>Bacillariophyta</taxon>
        <taxon>Bacillariophyceae</taxon>
        <taxon>Bacillariophycidae</taxon>
        <taxon>Bacillariales</taxon>
        <taxon>Bacillariaceae</taxon>
        <taxon>Pseudo-nitzschia</taxon>
    </lineage>
</organism>
<dbReference type="Gene3D" id="1.20.58.320">
    <property type="entry name" value="TPR-like"/>
    <property type="match status" value="1"/>
</dbReference>
<dbReference type="InterPro" id="IPR012094">
    <property type="entry name" value="tRNA_Ile_lys_synt"/>
</dbReference>
<dbReference type="NCBIfam" id="TIGR02432">
    <property type="entry name" value="lysidine_TilS_N"/>
    <property type="match status" value="1"/>
</dbReference>
<keyword evidence="10" id="KW-1185">Reference proteome</keyword>
<evidence type="ECO:0000259" key="8">
    <source>
        <dbReference type="Pfam" id="PF01171"/>
    </source>
</evidence>
<dbReference type="InterPro" id="IPR012795">
    <property type="entry name" value="tRNA_Ile_lys_synt_N"/>
</dbReference>
<dbReference type="PANTHER" id="PTHR43033:SF3">
    <property type="entry name" value="TRNA(ILE)-LYSIDINE SYNTHETASE"/>
    <property type="match status" value="1"/>
</dbReference>
<evidence type="ECO:0000256" key="4">
    <source>
        <dbReference type="ARBA" id="ARBA00022741"/>
    </source>
</evidence>
<dbReference type="InterPro" id="IPR014729">
    <property type="entry name" value="Rossmann-like_a/b/a_fold"/>
</dbReference>
<dbReference type="InterPro" id="IPR011063">
    <property type="entry name" value="TilS/TtcA_N"/>
</dbReference>
<evidence type="ECO:0000256" key="2">
    <source>
        <dbReference type="ARBA" id="ARBA00022598"/>
    </source>
</evidence>
<dbReference type="Proteomes" id="UP000291116">
    <property type="component" value="Unassembled WGS sequence"/>
</dbReference>
<keyword evidence="5" id="KW-0067">ATP-binding</keyword>
<dbReference type="InterPro" id="IPR011990">
    <property type="entry name" value="TPR-like_helical_dom_sf"/>
</dbReference>
<evidence type="ECO:0000256" key="3">
    <source>
        <dbReference type="ARBA" id="ARBA00022694"/>
    </source>
</evidence>
<dbReference type="GO" id="GO:0032267">
    <property type="term" value="F:tRNA(Ile)-lysidine synthase activity"/>
    <property type="evidence" value="ECO:0007669"/>
    <property type="project" value="UniProtKB-EC"/>
</dbReference>
<reference evidence="9 10" key="1">
    <citation type="submission" date="2019-01" db="EMBL/GenBank/DDBJ databases">
        <authorList>
            <person name="Ferrante I. M."/>
        </authorList>
    </citation>
    <scope>NUCLEOTIDE SEQUENCE [LARGE SCALE GENOMIC DNA]</scope>
    <source>
        <strain evidence="9 10">B856</strain>
    </source>
</reference>
<evidence type="ECO:0000256" key="6">
    <source>
        <dbReference type="ARBA" id="ARBA00048539"/>
    </source>
</evidence>
<dbReference type="Pfam" id="PF06041">
    <property type="entry name" value="DUF924"/>
    <property type="match status" value="1"/>
</dbReference>
<dbReference type="SUPFAM" id="SSF52402">
    <property type="entry name" value="Adenine nucleotide alpha hydrolases-like"/>
    <property type="match status" value="1"/>
</dbReference>
<dbReference type="GO" id="GO:0008033">
    <property type="term" value="P:tRNA processing"/>
    <property type="evidence" value="ECO:0007669"/>
    <property type="project" value="UniProtKB-KW"/>
</dbReference>
<evidence type="ECO:0000256" key="7">
    <source>
        <dbReference type="SAM" id="MobiDB-lite"/>
    </source>
</evidence>